<dbReference type="SUPFAM" id="SSF52540">
    <property type="entry name" value="P-loop containing nucleoside triphosphate hydrolases"/>
    <property type="match status" value="1"/>
</dbReference>
<dbReference type="InterPro" id="IPR027417">
    <property type="entry name" value="P-loop_NTPase"/>
</dbReference>
<dbReference type="GO" id="GO:0043139">
    <property type="term" value="F:5'-3' DNA helicase activity"/>
    <property type="evidence" value="ECO:0007669"/>
    <property type="project" value="TreeGrafter"/>
</dbReference>
<dbReference type="HOGENOM" id="CLU_001666_8_2_10"/>
<comment type="similarity">
    <text evidence="1">Belongs to the DNA2/NAM7 helicase family.</text>
</comment>
<organism evidence="9 10">
    <name type="scientific">Haliscomenobacter hydrossis (strain ATCC 27775 / DSM 1100 / LMG 10767 / O)</name>
    <dbReference type="NCBI Taxonomy" id="760192"/>
    <lineage>
        <taxon>Bacteria</taxon>
        <taxon>Pseudomonadati</taxon>
        <taxon>Bacteroidota</taxon>
        <taxon>Saprospiria</taxon>
        <taxon>Saprospirales</taxon>
        <taxon>Haliscomenobacteraceae</taxon>
        <taxon>Haliscomenobacter</taxon>
    </lineage>
</organism>
<sequence>MENELQELIDISELLKIEKKEDFEQHRKLMDSLSPEQRRAKGLAWYPLNVVQQGYTIGERAFVVVERTQGKGQEHQFRSGKTVRFYTQQAGVHNPERNGVIYYVDKDKMRIILNTRDLPDWMGMGQLSVDILFDERTYIEMEKAMHKVISATKGRIQELRSVLLGIKPAHFTPLDMPINIPALNPSQNLAVNQILAAQDVAVIHGPPGTGKTTTLVQAIKLLAEREKTVLVTAPSNTAVDLLSEKLAELDLRVVRIGNISRIDESILRHTLEYQISQHPDSKNVKKVKIQAADYRRQANRLRSKRGYEAYEERKRLEQEASELSAWANSLEQRLVDMILDEAQVITCTLVGAAHPVLDQRKFRTAIVDEAAQALEPATWIPITKASKLVLTGDPFQLPPTVKSQEAAKKGFNITMIEKCLKRLQQVNLLNIQYRMNEGIMGFSNRQFYNNELMAAPEVKDHRLDIAADAPVIFIDTAGCGFDEKVHHAYQSKYNPEEFQVLREHLYQIAEAFLEKIPPSIAIISPYREQALHMEDELKDDPMVRKLDLTINTIDGFQGQEKDLVFISLVRSNPKGEIGFLSDYRRMNVAMTRARKQLIIVGDSATIGNNKFYRDFLEYCEVVGEYRSAWEYMKS</sequence>
<evidence type="ECO:0000256" key="5">
    <source>
        <dbReference type="ARBA" id="ARBA00022840"/>
    </source>
</evidence>
<keyword evidence="2" id="KW-0547">Nucleotide-binding</keyword>
<keyword evidence="10" id="KW-1185">Reference proteome</keyword>
<feature type="coiled-coil region" evidence="6">
    <location>
        <begin position="284"/>
        <end position="333"/>
    </location>
</feature>
<dbReference type="EMBL" id="CP002691">
    <property type="protein sequence ID" value="AEE49340.1"/>
    <property type="molecule type" value="Genomic_DNA"/>
</dbReference>
<evidence type="ECO:0000256" key="3">
    <source>
        <dbReference type="ARBA" id="ARBA00022801"/>
    </source>
</evidence>
<evidence type="ECO:0000256" key="2">
    <source>
        <dbReference type="ARBA" id="ARBA00022741"/>
    </source>
</evidence>
<dbReference type="CDD" id="cd18808">
    <property type="entry name" value="SF1_C_Upf1"/>
    <property type="match status" value="1"/>
</dbReference>
<keyword evidence="6" id="KW-0175">Coiled coil</keyword>
<dbReference type="eggNOG" id="COG0507">
    <property type="taxonomic scope" value="Bacteria"/>
</dbReference>
<keyword evidence="3" id="KW-0378">Hydrolase</keyword>
<gene>
    <name evidence="9" type="ordered locus">Halhy_1446</name>
</gene>
<evidence type="ECO:0000256" key="1">
    <source>
        <dbReference type="ARBA" id="ARBA00007913"/>
    </source>
</evidence>
<evidence type="ECO:0000313" key="9">
    <source>
        <dbReference type="EMBL" id="AEE49340.1"/>
    </source>
</evidence>
<dbReference type="Pfam" id="PF13087">
    <property type="entry name" value="AAA_12"/>
    <property type="match status" value="1"/>
</dbReference>
<dbReference type="InterPro" id="IPR050534">
    <property type="entry name" value="Coronavir_polyprotein_1ab"/>
</dbReference>
<dbReference type="SMART" id="SM00382">
    <property type="entry name" value="AAA"/>
    <property type="match status" value="1"/>
</dbReference>
<accession>F4KXD2</accession>
<proteinExistence type="inferred from homology"/>
<evidence type="ECO:0000256" key="4">
    <source>
        <dbReference type="ARBA" id="ARBA00022806"/>
    </source>
</evidence>
<dbReference type="eggNOG" id="COG1112">
    <property type="taxonomic scope" value="Bacteria"/>
</dbReference>
<reference key="2">
    <citation type="submission" date="2011-04" db="EMBL/GenBank/DDBJ databases">
        <title>Complete sequence of chromosome of Haliscomenobacter hydrossis DSM 1100.</title>
        <authorList>
            <consortium name="US DOE Joint Genome Institute (JGI-PGF)"/>
            <person name="Lucas S."/>
            <person name="Han J."/>
            <person name="Lapidus A."/>
            <person name="Bruce D."/>
            <person name="Goodwin L."/>
            <person name="Pitluck S."/>
            <person name="Peters L."/>
            <person name="Kyrpides N."/>
            <person name="Mavromatis K."/>
            <person name="Ivanova N."/>
            <person name="Ovchinnikova G."/>
            <person name="Pagani I."/>
            <person name="Daligault H."/>
            <person name="Detter J.C."/>
            <person name="Han C."/>
            <person name="Land M."/>
            <person name="Hauser L."/>
            <person name="Markowitz V."/>
            <person name="Cheng J.-F."/>
            <person name="Hugenholtz P."/>
            <person name="Woyke T."/>
            <person name="Wu D."/>
            <person name="Verbarg S."/>
            <person name="Frueling A."/>
            <person name="Brambilla E."/>
            <person name="Klenk H.-P."/>
            <person name="Eisen J.A."/>
        </authorList>
    </citation>
    <scope>NUCLEOTIDE SEQUENCE</scope>
    <source>
        <strain>DSM 1100</strain>
    </source>
</reference>
<dbReference type="SMART" id="SM00487">
    <property type="entry name" value="DEXDc"/>
    <property type="match status" value="1"/>
</dbReference>
<evidence type="ECO:0000256" key="6">
    <source>
        <dbReference type="SAM" id="Coils"/>
    </source>
</evidence>
<dbReference type="Gene3D" id="2.40.30.270">
    <property type="match status" value="1"/>
</dbReference>
<dbReference type="Proteomes" id="UP000008461">
    <property type="component" value="Chromosome"/>
</dbReference>
<dbReference type="PANTHER" id="PTHR43788">
    <property type="entry name" value="DNA2/NAM7 HELICASE FAMILY MEMBER"/>
    <property type="match status" value="1"/>
</dbReference>
<dbReference type="GO" id="GO:0016787">
    <property type="term" value="F:hydrolase activity"/>
    <property type="evidence" value="ECO:0007669"/>
    <property type="project" value="UniProtKB-KW"/>
</dbReference>
<protein>
    <submittedName>
        <fullName evidence="9">AAA ATPase</fullName>
    </submittedName>
</protein>
<dbReference type="Pfam" id="PF13086">
    <property type="entry name" value="AAA_11"/>
    <property type="match status" value="1"/>
</dbReference>
<feature type="domain" description="Helicase ATP-binding" evidence="8">
    <location>
        <begin position="179"/>
        <end position="426"/>
    </location>
</feature>
<dbReference type="InterPro" id="IPR003593">
    <property type="entry name" value="AAA+_ATPase"/>
</dbReference>
<feature type="domain" description="AAA+ ATPase" evidence="7">
    <location>
        <begin position="197"/>
        <end position="603"/>
    </location>
</feature>
<dbReference type="OrthoDB" id="9757917at2"/>
<evidence type="ECO:0000259" key="7">
    <source>
        <dbReference type="SMART" id="SM00382"/>
    </source>
</evidence>
<dbReference type="PANTHER" id="PTHR43788:SF8">
    <property type="entry name" value="DNA-BINDING PROTEIN SMUBP-2"/>
    <property type="match status" value="1"/>
</dbReference>
<evidence type="ECO:0000313" key="10">
    <source>
        <dbReference type="Proteomes" id="UP000008461"/>
    </source>
</evidence>
<dbReference type="STRING" id="760192.Halhy_1446"/>
<dbReference type="RefSeq" id="WP_013763894.1">
    <property type="nucleotide sequence ID" value="NC_015510.1"/>
</dbReference>
<dbReference type="GO" id="GO:0005694">
    <property type="term" value="C:chromosome"/>
    <property type="evidence" value="ECO:0007669"/>
    <property type="project" value="UniProtKB-ARBA"/>
</dbReference>
<reference evidence="9 10" key="1">
    <citation type="journal article" date="2011" name="Stand. Genomic Sci.">
        <title>Complete genome sequence of Haliscomenobacter hydrossis type strain (O).</title>
        <authorList>
            <consortium name="US DOE Joint Genome Institute (JGI-PGF)"/>
            <person name="Daligault H."/>
            <person name="Lapidus A."/>
            <person name="Zeytun A."/>
            <person name="Nolan M."/>
            <person name="Lucas S."/>
            <person name="Del Rio T.G."/>
            <person name="Tice H."/>
            <person name="Cheng J.F."/>
            <person name="Tapia R."/>
            <person name="Han C."/>
            <person name="Goodwin L."/>
            <person name="Pitluck S."/>
            <person name="Liolios K."/>
            <person name="Pagani I."/>
            <person name="Ivanova N."/>
            <person name="Huntemann M."/>
            <person name="Mavromatis K."/>
            <person name="Mikhailova N."/>
            <person name="Pati A."/>
            <person name="Chen A."/>
            <person name="Palaniappan K."/>
            <person name="Land M."/>
            <person name="Hauser L."/>
            <person name="Brambilla E.M."/>
            <person name="Rohde M."/>
            <person name="Verbarg S."/>
            <person name="Goker M."/>
            <person name="Bristow J."/>
            <person name="Eisen J.A."/>
            <person name="Markowitz V."/>
            <person name="Hugenholtz P."/>
            <person name="Kyrpides N.C."/>
            <person name="Klenk H.P."/>
            <person name="Woyke T."/>
        </authorList>
    </citation>
    <scope>NUCLEOTIDE SEQUENCE [LARGE SCALE GENOMIC DNA]</scope>
    <source>
        <strain evidence="10">ATCC 27775 / DSM 1100 / LMG 10767 / O</strain>
    </source>
</reference>
<keyword evidence="4" id="KW-0347">Helicase</keyword>
<name>F4KXD2_HALH1</name>
<dbReference type="Gene3D" id="3.40.50.300">
    <property type="entry name" value="P-loop containing nucleotide triphosphate hydrolases"/>
    <property type="match status" value="2"/>
</dbReference>
<dbReference type="FunFam" id="3.40.50.300:FF:000326">
    <property type="entry name" value="P-loop containing nucleoside triphosphate hydrolase"/>
    <property type="match status" value="1"/>
</dbReference>
<dbReference type="InterPro" id="IPR041677">
    <property type="entry name" value="DNA2/NAM7_AAA_11"/>
</dbReference>
<dbReference type="KEGG" id="hhy:Halhy_1446"/>
<dbReference type="InterPro" id="IPR014001">
    <property type="entry name" value="Helicase_ATP-bd"/>
</dbReference>
<dbReference type="InterPro" id="IPR047187">
    <property type="entry name" value="SF1_C_Upf1"/>
</dbReference>
<keyword evidence="5" id="KW-0067">ATP-binding</keyword>
<dbReference type="AlphaFoldDB" id="F4KXD2"/>
<evidence type="ECO:0000259" key="8">
    <source>
        <dbReference type="SMART" id="SM00487"/>
    </source>
</evidence>
<dbReference type="InterPro" id="IPR041679">
    <property type="entry name" value="DNA2/NAM7-like_C"/>
</dbReference>
<dbReference type="GO" id="GO:0005524">
    <property type="term" value="F:ATP binding"/>
    <property type="evidence" value="ECO:0007669"/>
    <property type="project" value="UniProtKB-KW"/>
</dbReference>